<gene>
    <name evidence="2" type="ORF">Tci_658477</name>
</gene>
<feature type="compositionally biased region" description="Acidic residues" evidence="1">
    <location>
        <begin position="275"/>
        <end position="288"/>
    </location>
</feature>
<name>A0A699KCU7_TANCI</name>
<feature type="non-terminal residue" evidence="2">
    <location>
        <position position="339"/>
    </location>
</feature>
<dbReference type="EMBL" id="BKCJ010503110">
    <property type="protein sequence ID" value="GFA86505.1"/>
    <property type="molecule type" value="Genomic_DNA"/>
</dbReference>
<proteinExistence type="predicted"/>
<feature type="region of interest" description="Disordered" evidence="1">
    <location>
        <begin position="257"/>
        <end position="339"/>
    </location>
</feature>
<feature type="compositionally biased region" description="Basic and acidic residues" evidence="1">
    <location>
        <begin position="313"/>
        <end position="326"/>
    </location>
</feature>
<reference evidence="2" key="1">
    <citation type="journal article" date="2019" name="Sci. Rep.">
        <title>Draft genome of Tanacetum cinerariifolium, the natural source of mosquito coil.</title>
        <authorList>
            <person name="Yamashiro T."/>
            <person name="Shiraishi A."/>
            <person name="Satake H."/>
            <person name="Nakayama K."/>
        </authorList>
    </citation>
    <scope>NUCLEOTIDE SEQUENCE</scope>
</reference>
<protein>
    <submittedName>
        <fullName evidence="2">Uncharacterized protein</fullName>
    </submittedName>
</protein>
<evidence type="ECO:0000256" key="1">
    <source>
        <dbReference type="SAM" id="MobiDB-lite"/>
    </source>
</evidence>
<organism evidence="2">
    <name type="scientific">Tanacetum cinerariifolium</name>
    <name type="common">Dalmatian daisy</name>
    <name type="synonym">Chrysanthemum cinerariifolium</name>
    <dbReference type="NCBI Taxonomy" id="118510"/>
    <lineage>
        <taxon>Eukaryota</taxon>
        <taxon>Viridiplantae</taxon>
        <taxon>Streptophyta</taxon>
        <taxon>Embryophyta</taxon>
        <taxon>Tracheophyta</taxon>
        <taxon>Spermatophyta</taxon>
        <taxon>Magnoliopsida</taxon>
        <taxon>eudicotyledons</taxon>
        <taxon>Gunneridae</taxon>
        <taxon>Pentapetalae</taxon>
        <taxon>asterids</taxon>
        <taxon>campanulids</taxon>
        <taxon>Asterales</taxon>
        <taxon>Asteraceae</taxon>
        <taxon>Asteroideae</taxon>
        <taxon>Anthemideae</taxon>
        <taxon>Anthemidinae</taxon>
        <taxon>Tanacetum</taxon>
    </lineage>
</organism>
<feature type="non-terminal residue" evidence="2">
    <location>
        <position position="1"/>
    </location>
</feature>
<evidence type="ECO:0000313" key="2">
    <source>
        <dbReference type="EMBL" id="GFA86505.1"/>
    </source>
</evidence>
<dbReference type="AlphaFoldDB" id="A0A699KCU7"/>
<sequence>RNNLHIPDLFVCEHMESVSAQMVDAVKLPVLNPGEFELLKMRIEQYFLMIDYALWEVIVNGDSPPPIRTVDDNEDLQQIDADDLEEMDLKWQKAMLTIRAIRFLKKTRRKVGANGCETIGFDKTKVECYNYHKRGHFAREYRAPRENRNTEPIRRNVTVETTYTNALVAQDGFGYDWRNQAEDGPTNFILVAYTSLGSSSSSNSNTEVNGKYIKGKGYHAILPPYTGNFMPPKPYLILVDMDKYVVSEFLTSVPSVATNKAKTSESEPKSVSEPLIEDWVSDSDDENETETKSKQRKPSFAKIEFVKPNEQMKSLRESVKQEEHNRQVKHPRKNSQSPR</sequence>
<accession>A0A699KCU7</accession>
<comment type="caution">
    <text evidence="2">The sequence shown here is derived from an EMBL/GenBank/DDBJ whole genome shotgun (WGS) entry which is preliminary data.</text>
</comment>